<dbReference type="EMBL" id="PFMI01000027">
    <property type="protein sequence ID" value="PIZ00999.1"/>
    <property type="molecule type" value="Genomic_DNA"/>
</dbReference>
<dbReference type="Proteomes" id="UP000229371">
    <property type="component" value="Unassembled WGS sequence"/>
</dbReference>
<dbReference type="AlphaFoldDB" id="A0A2M7RNE6"/>
<protein>
    <submittedName>
        <fullName evidence="1">Uncharacterized protein</fullName>
    </submittedName>
</protein>
<name>A0A2M7RNE6_9BACT</name>
<evidence type="ECO:0000313" key="1">
    <source>
        <dbReference type="EMBL" id="PIZ00999.1"/>
    </source>
</evidence>
<reference evidence="2" key="1">
    <citation type="submission" date="2017-09" db="EMBL/GenBank/DDBJ databases">
        <title>Depth-based differentiation of microbial function through sediment-hosted aquifers and enrichment of novel symbionts in the deep terrestrial subsurface.</title>
        <authorList>
            <person name="Probst A.J."/>
            <person name="Ladd B."/>
            <person name="Jarett J.K."/>
            <person name="Geller-Mcgrath D.E."/>
            <person name="Sieber C.M.K."/>
            <person name="Emerson J.B."/>
            <person name="Anantharaman K."/>
            <person name="Thomas B.C."/>
            <person name="Malmstrom R."/>
            <person name="Stieglmeier M."/>
            <person name="Klingl A."/>
            <person name="Woyke T."/>
            <person name="Ryan C.M."/>
            <person name="Banfield J.F."/>
        </authorList>
    </citation>
    <scope>NUCLEOTIDE SEQUENCE [LARGE SCALE GENOMIC DNA]</scope>
</reference>
<gene>
    <name evidence="1" type="ORF">COY61_01045</name>
</gene>
<proteinExistence type="predicted"/>
<organism evidence="1 2">
    <name type="scientific">bacterium (Candidatus Gribaldobacteria) CG_4_10_14_0_8_um_filter_33_9</name>
    <dbReference type="NCBI Taxonomy" id="2014266"/>
    <lineage>
        <taxon>Bacteria</taxon>
        <taxon>Candidatus Gribaldobacteria</taxon>
    </lineage>
</organism>
<evidence type="ECO:0000313" key="2">
    <source>
        <dbReference type="Proteomes" id="UP000229371"/>
    </source>
</evidence>
<comment type="caution">
    <text evidence="1">The sequence shown here is derived from an EMBL/GenBank/DDBJ whole genome shotgun (WGS) entry which is preliminary data.</text>
</comment>
<accession>A0A2M7RNE6</accession>
<sequence length="111" mass="12897">MSNKITCAVCQNEENGVCMVKKKIGISLNKRRNCDKFSLHPSKVKEKQIVKTIKLSYTEREMLRKLYKQELKKLKEKKDDSIVVNDSFRINSNEYHPLTGDLSRFKSTANS</sequence>